<dbReference type="SUPFAM" id="SSF47413">
    <property type="entry name" value="lambda repressor-like DNA-binding domains"/>
    <property type="match status" value="1"/>
</dbReference>
<protein>
    <submittedName>
        <fullName evidence="6">Transcriptional regulator, LacI family</fullName>
    </submittedName>
</protein>
<dbReference type="PANTHER" id="PTHR30146:SF148">
    <property type="entry name" value="HTH-TYPE TRANSCRIPTIONAL REPRESSOR PURR-RELATED"/>
    <property type="match status" value="1"/>
</dbReference>
<sequence>MAVTLSDIASATGYSISTVSRVINDKGNISAATRDKILMTANQLGYDHRKYNRKHNSNSKYIATIFNNRLDKQGGLFGNPFYAQIALGLETFIKEHDYEMIIKSITGHKFTDRKIINEMFDNQDIAGMVFIGYLIDEKLIGQIKERGMPVVVIDNHFWQENIDCVLNDNIAGAKKIMSHLIKLGHRKISFISGPLDNTSFEERYTGYLNALNKYSLPINDNLIKIGDSSYGTESAYETVTEMLKDAAIEKPTAFFAVNDSRAIGTIKAIQKLGYSVPEDFSVVGFDDIETGRHLTPALTTVRIFKKEMGLTAMERLYELITEVKQKTRKIVIPVELIIRNSTGPINL</sequence>
<dbReference type="Pfam" id="PF00356">
    <property type="entry name" value="LacI"/>
    <property type="match status" value="1"/>
</dbReference>
<keyword evidence="2" id="KW-0805">Transcription regulation</keyword>
<evidence type="ECO:0000313" key="6">
    <source>
        <dbReference type="EMBL" id="SFL21575.1"/>
    </source>
</evidence>
<keyword evidence="1" id="KW-0678">Repressor</keyword>
<reference evidence="6 7" key="1">
    <citation type="submission" date="2016-10" db="EMBL/GenBank/DDBJ databases">
        <authorList>
            <person name="de Groot N.N."/>
        </authorList>
    </citation>
    <scope>NUCLEOTIDE SEQUENCE [LARGE SCALE GENOMIC DNA]</scope>
    <source>
        <strain evidence="6 7">ATCC 51327</strain>
    </source>
</reference>
<dbReference type="PANTHER" id="PTHR30146">
    <property type="entry name" value="LACI-RELATED TRANSCRIPTIONAL REPRESSOR"/>
    <property type="match status" value="1"/>
</dbReference>
<dbReference type="SMART" id="SM00354">
    <property type="entry name" value="HTH_LACI"/>
    <property type="match status" value="1"/>
</dbReference>
<dbReference type="Pfam" id="PF13377">
    <property type="entry name" value="Peripla_BP_3"/>
    <property type="match status" value="1"/>
</dbReference>
<dbReference type="RefSeq" id="WP_177181344.1">
    <property type="nucleotide sequence ID" value="NZ_FOTI01000004.1"/>
</dbReference>
<dbReference type="SUPFAM" id="SSF53822">
    <property type="entry name" value="Periplasmic binding protein-like I"/>
    <property type="match status" value="1"/>
</dbReference>
<dbReference type="GO" id="GO:0000976">
    <property type="term" value="F:transcription cis-regulatory region binding"/>
    <property type="evidence" value="ECO:0007669"/>
    <property type="project" value="TreeGrafter"/>
</dbReference>
<dbReference type="InterPro" id="IPR010982">
    <property type="entry name" value="Lambda_DNA-bd_dom_sf"/>
</dbReference>
<dbReference type="Gene3D" id="1.10.260.40">
    <property type="entry name" value="lambda repressor-like DNA-binding domains"/>
    <property type="match status" value="1"/>
</dbReference>
<dbReference type="Proteomes" id="UP000199006">
    <property type="component" value="Unassembled WGS sequence"/>
</dbReference>
<evidence type="ECO:0000256" key="3">
    <source>
        <dbReference type="ARBA" id="ARBA00023125"/>
    </source>
</evidence>
<evidence type="ECO:0000256" key="2">
    <source>
        <dbReference type="ARBA" id="ARBA00023015"/>
    </source>
</evidence>
<dbReference type="EMBL" id="FOTI01000004">
    <property type="protein sequence ID" value="SFL21575.1"/>
    <property type="molecule type" value="Genomic_DNA"/>
</dbReference>
<keyword evidence="4" id="KW-0804">Transcription</keyword>
<dbReference type="InterPro" id="IPR046335">
    <property type="entry name" value="LacI/GalR-like_sensor"/>
</dbReference>
<dbReference type="CDD" id="cd01392">
    <property type="entry name" value="HTH_LacI"/>
    <property type="match status" value="1"/>
</dbReference>
<dbReference type="InterPro" id="IPR000843">
    <property type="entry name" value="HTH_LacI"/>
</dbReference>
<proteinExistence type="predicted"/>
<dbReference type="STRING" id="29563.SAMN02983006_00502"/>
<evidence type="ECO:0000256" key="1">
    <source>
        <dbReference type="ARBA" id="ARBA00022491"/>
    </source>
</evidence>
<accession>A0A1I4FUS0</accession>
<dbReference type="PROSITE" id="PS50932">
    <property type="entry name" value="HTH_LACI_2"/>
    <property type="match status" value="1"/>
</dbReference>
<dbReference type="GO" id="GO:0003700">
    <property type="term" value="F:DNA-binding transcription factor activity"/>
    <property type="evidence" value="ECO:0007669"/>
    <property type="project" value="TreeGrafter"/>
</dbReference>
<dbReference type="InterPro" id="IPR028082">
    <property type="entry name" value="Peripla_BP_I"/>
</dbReference>
<evidence type="ECO:0000256" key="4">
    <source>
        <dbReference type="ARBA" id="ARBA00023163"/>
    </source>
</evidence>
<feature type="domain" description="HTH lacI-type" evidence="5">
    <location>
        <begin position="3"/>
        <end position="57"/>
    </location>
</feature>
<organism evidence="6 7">
    <name type="scientific">Halanaerobium salsuginis</name>
    <dbReference type="NCBI Taxonomy" id="29563"/>
    <lineage>
        <taxon>Bacteria</taxon>
        <taxon>Bacillati</taxon>
        <taxon>Bacillota</taxon>
        <taxon>Clostridia</taxon>
        <taxon>Halanaerobiales</taxon>
        <taxon>Halanaerobiaceae</taxon>
        <taxon>Halanaerobium</taxon>
    </lineage>
</organism>
<gene>
    <name evidence="6" type="ORF">SAMN02983006_00502</name>
</gene>
<evidence type="ECO:0000259" key="5">
    <source>
        <dbReference type="PROSITE" id="PS50932"/>
    </source>
</evidence>
<dbReference type="AlphaFoldDB" id="A0A1I4FUS0"/>
<keyword evidence="3" id="KW-0238">DNA-binding</keyword>
<evidence type="ECO:0000313" key="7">
    <source>
        <dbReference type="Proteomes" id="UP000199006"/>
    </source>
</evidence>
<keyword evidence="7" id="KW-1185">Reference proteome</keyword>
<dbReference type="CDD" id="cd06267">
    <property type="entry name" value="PBP1_LacI_sugar_binding-like"/>
    <property type="match status" value="1"/>
</dbReference>
<name>A0A1I4FUS0_9FIRM</name>
<dbReference type="Gene3D" id="3.40.50.2300">
    <property type="match status" value="2"/>
</dbReference>